<name>A0ABW3N0C3_9MICO</name>
<dbReference type="InterPro" id="IPR034768">
    <property type="entry name" value="4FE4S_WBL"/>
</dbReference>
<proteinExistence type="predicted"/>
<evidence type="ECO:0000313" key="3">
    <source>
        <dbReference type="Proteomes" id="UP001597046"/>
    </source>
</evidence>
<gene>
    <name evidence="2" type="ORF">ACFQ2V_18935</name>
</gene>
<feature type="domain" description="4Fe-4S Wbl-type" evidence="1">
    <location>
        <begin position="39"/>
        <end position="100"/>
    </location>
</feature>
<comment type="caution">
    <text evidence="2">The sequence shown here is derived from an EMBL/GenBank/DDBJ whole genome shotgun (WGS) entry which is preliminary data.</text>
</comment>
<dbReference type="Proteomes" id="UP001597046">
    <property type="component" value="Unassembled WGS sequence"/>
</dbReference>
<keyword evidence="3" id="KW-1185">Reference proteome</keyword>
<organism evidence="2 3">
    <name type="scientific">Terrabacter terrigena</name>
    <dbReference type="NCBI Taxonomy" id="574718"/>
    <lineage>
        <taxon>Bacteria</taxon>
        <taxon>Bacillati</taxon>
        <taxon>Actinomycetota</taxon>
        <taxon>Actinomycetes</taxon>
        <taxon>Micrococcales</taxon>
        <taxon>Intrasporangiaceae</taxon>
        <taxon>Terrabacter</taxon>
    </lineage>
</organism>
<protein>
    <submittedName>
        <fullName evidence="2">WhiB family transcriptional regulator</fullName>
    </submittedName>
</protein>
<dbReference type="EMBL" id="JBHTKH010000018">
    <property type="protein sequence ID" value="MFD1056393.1"/>
    <property type="molecule type" value="Genomic_DNA"/>
</dbReference>
<reference evidence="3" key="1">
    <citation type="journal article" date="2019" name="Int. J. Syst. Evol. Microbiol.">
        <title>The Global Catalogue of Microorganisms (GCM) 10K type strain sequencing project: providing services to taxonomists for standard genome sequencing and annotation.</title>
        <authorList>
            <consortium name="The Broad Institute Genomics Platform"/>
            <consortium name="The Broad Institute Genome Sequencing Center for Infectious Disease"/>
            <person name="Wu L."/>
            <person name="Ma J."/>
        </authorList>
    </citation>
    <scope>NUCLEOTIDE SEQUENCE [LARGE SCALE GENOMIC DNA]</scope>
    <source>
        <strain evidence="3">CCUG 57508</strain>
    </source>
</reference>
<accession>A0ABW3N0C3</accession>
<dbReference type="Pfam" id="PF02467">
    <property type="entry name" value="Whib"/>
    <property type="match status" value="1"/>
</dbReference>
<evidence type="ECO:0000313" key="2">
    <source>
        <dbReference type="EMBL" id="MFD1056393.1"/>
    </source>
</evidence>
<evidence type="ECO:0000259" key="1">
    <source>
        <dbReference type="PROSITE" id="PS51674"/>
    </source>
</evidence>
<dbReference type="PROSITE" id="PS51674">
    <property type="entry name" value="4FE4S_WBL"/>
    <property type="match status" value="1"/>
</dbReference>
<sequence>MTALSRSARWAALESVWCQAADAAARRPLGSVAWQALGSCGARTDLPWTSDPEDIGPWDAESMRALCRSCPVLADCAAYVDTSGVSAGWWAGTNRDPAYAEPARPGWVKAHGASDGQPAWQGVLPFGGAA</sequence>
<dbReference type="RefSeq" id="WP_386054502.1">
    <property type="nucleotide sequence ID" value="NZ_JBHTKH010000018.1"/>
</dbReference>